<organism evidence="2 3">
    <name type="scientific">Flavisolibacter ginsenosidimutans</name>
    <dbReference type="NCBI Taxonomy" id="661481"/>
    <lineage>
        <taxon>Bacteria</taxon>
        <taxon>Pseudomonadati</taxon>
        <taxon>Bacteroidota</taxon>
        <taxon>Chitinophagia</taxon>
        <taxon>Chitinophagales</taxon>
        <taxon>Chitinophagaceae</taxon>
        <taxon>Flavisolibacter</taxon>
    </lineage>
</organism>
<dbReference type="RefSeq" id="WP_146791618.1">
    <property type="nucleotide sequence ID" value="NZ_BAABIO010000003.1"/>
</dbReference>
<dbReference type="KEGG" id="fgg:FSB75_21395"/>
<reference evidence="2 3" key="1">
    <citation type="journal article" date="2015" name="Int. J. Syst. Evol. Microbiol.">
        <title>Flavisolibacter ginsenosidimutans sp. nov., with ginsenoside-converting activity isolated from soil used for cultivating ginseng.</title>
        <authorList>
            <person name="Zhao Y."/>
            <person name="Liu Q."/>
            <person name="Kang M.S."/>
            <person name="Jin F."/>
            <person name="Yu H."/>
            <person name="Im W.T."/>
        </authorList>
    </citation>
    <scope>NUCLEOTIDE SEQUENCE [LARGE SCALE GENOMIC DNA]</scope>
    <source>
        <strain evidence="2 3">Gsoil 636</strain>
    </source>
</reference>
<name>A0A5B8UQT6_9BACT</name>
<gene>
    <name evidence="2" type="ORF">FSB75_21395</name>
</gene>
<protein>
    <submittedName>
        <fullName evidence="2">Uncharacterized protein</fullName>
    </submittedName>
</protein>
<dbReference type="Proteomes" id="UP000321204">
    <property type="component" value="Chromosome"/>
</dbReference>
<feature type="signal peptide" evidence="1">
    <location>
        <begin position="1"/>
        <end position="19"/>
    </location>
</feature>
<dbReference type="EMBL" id="CP042433">
    <property type="protein sequence ID" value="QEC58350.1"/>
    <property type="molecule type" value="Genomic_DNA"/>
</dbReference>
<accession>A0A5B8UQT6</accession>
<feature type="chain" id="PRO_5022879974" evidence="1">
    <location>
        <begin position="20"/>
        <end position="354"/>
    </location>
</feature>
<evidence type="ECO:0000313" key="3">
    <source>
        <dbReference type="Proteomes" id="UP000321204"/>
    </source>
</evidence>
<proteinExistence type="predicted"/>
<dbReference type="AlphaFoldDB" id="A0A5B8UQT6"/>
<keyword evidence="1" id="KW-0732">Signal</keyword>
<evidence type="ECO:0000256" key="1">
    <source>
        <dbReference type="SAM" id="SignalP"/>
    </source>
</evidence>
<keyword evidence="3" id="KW-1185">Reference proteome</keyword>
<evidence type="ECO:0000313" key="2">
    <source>
        <dbReference type="EMBL" id="QEC58350.1"/>
    </source>
</evidence>
<sequence>MTKSILLSTVLFFCMTVQAQDKGKEENSLAVRFAGPSFSQKLPFNNVHFIDCRFDTTKIGYFDKKKKHWKLKPEGGLTNALNQTINSSPKESFSTDANQSLLVVVKKFWMRPPAAEDVRKFMQEGSYTPFWVLTIKLEVYAEQSERYTPLFRVDSTYDVDVFKDGKEIPLDALDDCFTRLQKINVSRIASAKTKLTKDAIDNYNREAFRKPVLQDLSMSRGVFLTFSDFLNKKITYPEFDVELGNEIDNLYIINNSTKELLPNFWGFCDGKNYYIKTGHNFFGLQRSGNSFEFIGALRSTSAYRTPDRPYISNGNSTTAIASGIAGFGLGRLLDREPQFETRPFQVNMETGEVY</sequence>
<dbReference type="OrthoDB" id="663116at2"/>